<dbReference type="FunFam" id="1.20.1110.10:FF:000022">
    <property type="entry name" value="copper-transporting ATPase 1 isoform X2"/>
    <property type="match status" value="1"/>
</dbReference>
<dbReference type="GeneTree" id="ENSGT00940000155749"/>
<dbReference type="Pfam" id="PF00122">
    <property type="entry name" value="E1-E2_ATPase"/>
    <property type="match status" value="1"/>
</dbReference>
<keyword evidence="4" id="KW-0813">Transport</keyword>
<keyword evidence="7" id="KW-0677">Repeat</keyword>
<feature type="domain" description="HMA" evidence="19">
    <location>
        <begin position="212"/>
        <end position="278"/>
    </location>
</feature>
<dbReference type="PANTHER" id="PTHR43520">
    <property type="entry name" value="ATP7, ISOFORM B"/>
    <property type="match status" value="1"/>
</dbReference>
<dbReference type="EC" id="7.2.2.8" evidence="3"/>
<feature type="region of interest" description="Disordered" evidence="18">
    <location>
        <begin position="819"/>
        <end position="849"/>
    </location>
</feature>
<evidence type="ECO:0000256" key="11">
    <source>
        <dbReference type="ARBA" id="ARBA00022842"/>
    </source>
</evidence>
<dbReference type="PANTHER" id="PTHR43520:SF30">
    <property type="entry name" value="COPPER-TRANSPORTING ATPASE 2"/>
    <property type="match status" value="1"/>
</dbReference>
<accession>A0A3B3VIY4</accession>
<keyword evidence="14" id="KW-0186">Copper</keyword>
<evidence type="ECO:0000256" key="16">
    <source>
        <dbReference type="ARBA" id="ARBA00023136"/>
    </source>
</evidence>
<dbReference type="Pfam" id="PF00702">
    <property type="entry name" value="Hydrolase"/>
    <property type="match status" value="1"/>
</dbReference>
<dbReference type="GO" id="GO:0005507">
    <property type="term" value="F:copper ion binding"/>
    <property type="evidence" value="ECO:0007669"/>
    <property type="project" value="InterPro"/>
</dbReference>
<dbReference type="SUPFAM" id="SSF81665">
    <property type="entry name" value="Calcium ATPase, transmembrane domain M"/>
    <property type="match status" value="1"/>
</dbReference>
<dbReference type="CDD" id="cd00371">
    <property type="entry name" value="HMA"/>
    <property type="match status" value="2"/>
</dbReference>
<dbReference type="Gene3D" id="2.70.150.10">
    <property type="entry name" value="Calcium-transporting ATPase, cytoplasmic transduction domain A"/>
    <property type="match status" value="1"/>
</dbReference>
<dbReference type="InterPro" id="IPR023298">
    <property type="entry name" value="ATPase_P-typ_TM_dom_sf"/>
</dbReference>
<dbReference type="InterPro" id="IPR036163">
    <property type="entry name" value="HMA_dom_sf"/>
</dbReference>
<dbReference type="GO" id="GO:0005886">
    <property type="term" value="C:plasma membrane"/>
    <property type="evidence" value="ECO:0007669"/>
    <property type="project" value="TreeGrafter"/>
</dbReference>
<evidence type="ECO:0000256" key="3">
    <source>
        <dbReference type="ARBA" id="ARBA00012517"/>
    </source>
</evidence>
<keyword evidence="15" id="KW-0406">Ion transport</keyword>
<dbReference type="GO" id="GO:0060003">
    <property type="term" value="P:copper ion export"/>
    <property type="evidence" value="ECO:0007669"/>
    <property type="project" value="TreeGrafter"/>
</dbReference>
<dbReference type="GO" id="GO:0005524">
    <property type="term" value="F:ATP binding"/>
    <property type="evidence" value="ECO:0007669"/>
    <property type="project" value="UniProtKB-UniRule"/>
</dbReference>
<dbReference type="SFLD" id="SFLDF00027">
    <property type="entry name" value="p-type_atpase"/>
    <property type="match status" value="1"/>
</dbReference>
<dbReference type="InterPro" id="IPR018303">
    <property type="entry name" value="ATPase_P-typ_P_site"/>
</dbReference>
<dbReference type="InterPro" id="IPR023299">
    <property type="entry name" value="ATPase_P-typ_cyto_dom_N"/>
</dbReference>
<name>A0A3B3VIY4_9TELE</name>
<evidence type="ECO:0000256" key="9">
    <source>
        <dbReference type="ARBA" id="ARBA00022796"/>
    </source>
</evidence>
<evidence type="ECO:0000256" key="15">
    <source>
        <dbReference type="ARBA" id="ARBA00023065"/>
    </source>
</evidence>
<dbReference type="PRINTS" id="PR00120">
    <property type="entry name" value="HATPASE"/>
</dbReference>
<keyword evidence="11" id="KW-0460">Magnesium</keyword>
<keyword evidence="13 17" id="KW-1133">Transmembrane helix</keyword>
<evidence type="ECO:0000256" key="14">
    <source>
        <dbReference type="ARBA" id="ARBA00023008"/>
    </source>
</evidence>
<feature type="transmembrane region" description="Helical" evidence="17">
    <location>
        <begin position="765"/>
        <end position="787"/>
    </location>
</feature>
<dbReference type="InterPro" id="IPR027256">
    <property type="entry name" value="P-typ_ATPase_IB"/>
</dbReference>
<dbReference type="STRING" id="48699.ENSPLAP00000024892"/>
<keyword evidence="21" id="KW-1185">Reference proteome</keyword>
<reference evidence="20" key="2">
    <citation type="submission" date="2025-09" db="UniProtKB">
        <authorList>
            <consortium name="Ensembl"/>
        </authorList>
    </citation>
    <scope>IDENTIFICATION</scope>
</reference>
<evidence type="ECO:0000313" key="21">
    <source>
        <dbReference type="Proteomes" id="UP000261500"/>
    </source>
</evidence>
<evidence type="ECO:0000256" key="18">
    <source>
        <dbReference type="SAM" id="MobiDB-lite"/>
    </source>
</evidence>
<dbReference type="Gene3D" id="3.40.50.1000">
    <property type="entry name" value="HAD superfamily/HAD-like"/>
    <property type="match status" value="1"/>
</dbReference>
<feature type="domain" description="HMA" evidence="19">
    <location>
        <begin position="122"/>
        <end position="188"/>
    </location>
</feature>
<dbReference type="InterPro" id="IPR006121">
    <property type="entry name" value="HMA_dom"/>
</dbReference>
<evidence type="ECO:0000256" key="17">
    <source>
        <dbReference type="RuleBase" id="RU362081"/>
    </source>
</evidence>
<dbReference type="PROSITE" id="PS50846">
    <property type="entry name" value="HMA_2"/>
    <property type="match status" value="2"/>
</dbReference>
<dbReference type="SUPFAM" id="SSF81660">
    <property type="entry name" value="Metal cation-transporting ATPase, ATP-binding domain N"/>
    <property type="match status" value="1"/>
</dbReference>
<organism evidence="20 21">
    <name type="scientific">Poecilia latipinna</name>
    <name type="common">sailfin molly</name>
    <dbReference type="NCBI Taxonomy" id="48699"/>
    <lineage>
        <taxon>Eukaryota</taxon>
        <taxon>Metazoa</taxon>
        <taxon>Chordata</taxon>
        <taxon>Craniata</taxon>
        <taxon>Vertebrata</taxon>
        <taxon>Euteleostomi</taxon>
        <taxon>Actinopterygii</taxon>
        <taxon>Neopterygii</taxon>
        <taxon>Teleostei</taxon>
        <taxon>Neoteleostei</taxon>
        <taxon>Acanthomorphata</taxon>
        <taxon>Ovalentaria</taxon>
        <taxon>Atherinomorphae</taxon>
        <taxon>Cyprinodontiformes</taxon>
        <taxon>Poeciliidae</taxon>
        <taxon>Poeciliinae</taxon>
        <taxon>Poecilia</taxon>
    </lineage>
</organism>
<evidence type="ECO:0000256" key="6">
    <source>
        <dbReference type="ARBA" id="ARBA00022723"/>
    </source>
</evidence>
<dbReference type="Gene3D" id="3.30.70.100">
    <property type="match status" value="2"/>
</dbReference>
<keyword evidence="16 17" id="KW-0472">Membrane</keyword>
<dbReference type="PROSITE" id="PS00154">
    <property type="entry name" value="ATPASE_E1_E2"/>
    <property type="match status" value="1"/>
</dbReference>
<dbReference type="GO" id="GO:0015677">
    <property type="term" value="P:copper ion import"/>
    <property type="evidence" value="ECO:0007669"/>
    <property type="project" value="TreeGrafter"/>
</dbReference>
<evidence type="ECO:0000256" key="10">
    <source>
        <dbReference type="ARBA" id="ARBA00022840"/>
    </source>
</evidence>
<dbReference type="InterPro" id="IPR001757">
    <property type="entry name" value="P_typ_ATPase"/>
</dbReference>
<keyword evidence="10 17" id="KW-0067">ATP-binding</keyword>
<dbReference type="FunFam" id="3.40.50.1000:FF:000092">
    <property type="entry name" value="copper-transporting ATPase 1 isoform X2"/>
    <property type="match status" value="1"/>
</dbReference>
<dbReference type="SUPFAM" id="SSF81653">
    <property type="entry name" value="Calcium ATPase, transduction domain A"/>
    <property type="match status" value="1"/>
</dbReference>
<keyword evidence="12" id="KW-1278">Translocase</keyword>
<keyword evidence="5 17" id="KW-0812">Transmembrane</keyword>
<feature type="compositionally biased region" description="Polar residues" evidence="18">
    <location>
        <begin position="827"/>
        <end position="849"/>
    </location>
</feature>
<dbReference type="Pfam" id="PF00403">
    <property type="entry name" value="HMA"/>
    <property type="match status" value="2"/>
</dbReference>
<evidence type="ECO:0000256" key="5">
    <source>
        <dbReference type="ARBA" id="ARBA00022692"/>
    </source>
</evidence>
<dbReference type="InterPro" id="IPR044492">
    <property type="entry name" value="P_typ_ATPase_HD_dom"/>
</dbReference>
<evidence type="ECO:0000256" key="13">
    <source>
        <dbReference type="ARBA" id="ARBA00022989"/>
    </source>
</evidence>
<evidence type="ECO:0000256" key="8">
    <source>
        <dbReference type="ARBA" id="ARBA00022741"/>
    </source>
</evidence>
<comment type="caution">
    <text evidence="17">Lacks conserved residue(s) required for the propagation of feature annotation.</text>
</comment>
<comment type="subcellular location">
    <subcellularLocation>
        <location evidence="1">Golgi apparatus</location>
        <location evidence="1">trans-Golgi network membrane</location>
        <topology evidence="1">Multi-pass membrane protein</topology>
    </subcellularLocation>
    <subcellularLocation>
        <location evidence="17">Membrane</location>
    </subcellularLocation>
</comment>
<dbReference type="InterPro" id="IPR036412">
    <property type="entry name" value="HAD-like_sf"/>
</dbReference>
<dbReference type="SFLD" id="SFLDS00003">
    <property type="entry name" value="Haloacid_Dehalogenase"/>
    <property type="match status" value="1"/>
</dbReference>
<evidence type="ECO:0000256" key="7">
    <source>
        <dbReference type="ARBA" id="ARBA00022737"/>
    </source>
</evidence>
<dbReference type="InterPro" id="IPR006122">
    <property type="entry name" value="HMA_Cu_ion-bd"/>
</dbReference>
<keyword evidence="9" id="KW-0187">Copper transport</keyword>
<evidence type="ECO:0000256" key="1">
    <source>
        <dbReference type="ARBA" id="ARBA00004166"/>
    </source>
</evidence>
<dbReference type="SUPFAM" id="SSF55008">
    <property type="entry name" value="HMA, heavy metal-associated domain"/>
    <property type="match status" value="2"/>
</dbReference>
<dbReference type="FunFam" id="3.30.70.100:FF:000001">
    <property type="entry name" value="ATPase copper transporting beta"/>
    <property type="match status" value="2"/>
</dbReference>
<dbReference type="PRINTS" id="PR00119">
    <property type="entry name" value="CATATPASE"/>
</dbReference>
<evidence type="ECO:0000256" key="12">
    <source>
        <dbReference type="ARBA" id="ARBA00022967"/>
    </source>
</evidence>
<evidence type="ECO:0000256" key="4">
    <source>
        <dbReference type="ARBA" id="ARBA00022448"/>
    </source>
</evidence>
<dbReference type="SUPFAM" id="SSF56784">
    <property type="entry name" value="HAD-like"/>
    <property type="match status" value="1"/>
</dbReference>
<dbReference type="FunFam" id="3.40.1110.10:FF:000015">
    <property type="entry name" value="ATPase copper transporting beta"/>
    <property type="match status" value="1"/>
</dbReference>
<dbReference type="GO" id="GO:0016887">
    <property type="term" value="F:ATP hydrolysis activity"/>
    <property type="evidence" value="ECO:0007669"/>
    <property type="project" value="InterPro"/>
</dbReference>
<feature type="transmembrane region" description="Helical" evidence="17">
    <location>
        <begin position="345"/>
        <end position="367"/>
    </location>
</feature>
<dbReference type="NCBIfam" id="TIGR00003">
    <property type="entry name" value="copper ion binding protein"/>
    <property type="match status" value="2"/>
</dbReference>
<keyword evidence="6 17" id="KW-0479">Metal-binding</keyword>
<dbReference type="GO" id="GO:0043682">
    <property type="term" value="F:P-type divalent copper transporter activity"/>
    <property type="evidence" value="ECO:0007669"/>
    <property type="project" value="TreeGrafter"/>
</dbReference>
<feature type="transmembrane region" description="Helical" evidence="17">
    <location>
        <begin position="737"/>
        <end position="759"/>
    </location>
</feature>
<dbReference type="InterPro" id="IPR008250">
    <property type="entry name" value="ATPase_P-typ_transduc_dom_A_sf"/>
</dbReference>
<dbReference type="NCBIfam" id="TIGR01494">
    <property type="entry name" value="ATPase_P-type"/>
    <property type="match status" value="1"/>
</dbReference>
<dbReference type="GO" id="GO:0140581">
    <property type="term" value="F:P-type monovalent copper transporter activity"/>
    <property type="evidence" value="ECO:0007669"/>
    <property type="project" value="UniProtKB-EC"/>
</dbReference>
<reference evidence="20" key="1">
    <citation type="submission" date="2025-08" db="UniProtKB">
        <authorList>
            <consortium name="Ensembl"/>
        </authorList>
    </citation>
    <scope>IDENTIFICATION</scope>
</reference>
<dbReference type="AlphaFoldDB" id="A0A3B3VIY4"/>
<dbReference type="GO" id="GO:0006878">
    <property type="term" value="P:intracellular copper ion homeostasis"/>
    <property type="evidence" value="ECO:0007669"/>
    <property type="project" value="TreeGrafter"/>
</dbReference>
<dbReference type="NCBIfam" id="TIGR01525">
    <property type="entry name" value="ATPase-IB_hvy"/>
    <property type="match status" value="1"/>
</dbReference>
<dbReference type="FunFam" id="3.40.50.1000:FF:000144">
    <property type="entry name" value="copper-transporting ATPase 1 isoform X2"/>
    <property type="match status" value="1"/>
</dbReference>
<evidence type="ECO:0000259" key="19">
    <source>
        <dbReference type="PROSITE" id="PS50846"/>
    </source>
</evidence>
<dbReference type="Gene3D" id="3.40.1110.10">
    <property type="entry name" value="Calcium-transporting ATPase, cytoplasmic domain N"/>
    <property type="match status" value="1"/>
</dbReference>
<evidence type="ECO:0000256" key="2">
    <source>
        <dbReference type="ARBA" id="ARBA00006024"/>
    </source>
</evidence>
<proteinExistence type="inferred from homology"/>
<dbReference type="InterPro" id="IPR023214">
    <property type="entry name" value="HAD_sf"/>
</dbReference>
<comment type="similarity">
    <text evidence="2 17">Belongs to the cation transport ATPase (P-type) (TC 3.A.3) family. Type IB subfamily.</text>
</comment>
<sequence>QLFSSFYSLLSALSSRLMHLVSPFQRNGPDVDPTAFDNLAYEYGSQSELDLSAKPISRISFKLLGLVSEQQAVETTLDRLNGVFAIIWSVSDSLLQVDYNTSITTTKEIARQLQTLGCRVEAAIRIKVGGMRCQSCVHAIEGQFGGLPGVSHIQVSLQDRTALIVYQPVLVTQQELRDKIEDMGFDAALLPEDSSDGDLSYWQNDLINAPIQTVTVWIGGMTCRSCVQSIEGRICQMIGVKSIMLSLKEGKGTIHWDPSLTDPEKVRAAIEEMGFDASLEGEPMPVSKKVGSLVIAGSINAHGALLVEATHVGAETTLSQIVKLVEEAQTSKAPIQQFADKISGYFVPFIIFASMLTLVAWISVGFVNFDIVKEHFPGYNQNISKAEVIIRFAFQASITVLSIACPCSLGLATPTAVMVGTGVGAQNGILIKGGEPLEMAHKIDVVMFDKTGTITNGVPKVTRVLVLWEMARMPLRKILALVGTAEVSSEHPLGTAVAKYCKDELGSDALGYCQDFQAVPGCGISCRVSNVEHLLQRSDEGQIPIFFTLAPKNASYTVLIGNREWMRRNGHHIKADVDAAMSSHETKGQTTILVAIDGVLCAMLAIADSVKAESALAVHTLSSMGIEVAMITGDNRRTAKAIAAQVGIRKVFAEVLPSHKVAKVQELQGRGRRVAMVGDGVNDSPALACADVGIAIGTGTDVAIEAADIVLIRNDLLDVVASIELSKKTVRRIRINFVFALIYNLLGIPVAAGVFMPVGLVLQPWMGSAAMAASSLSVVLSSLQYFCRYRKTSFELYESRARGHMGSLQSSQISTHLGLDGQRRSPALSNTSRAQKGQRPSSNAAQERQNLWTYTVGGRELF</sequence>
<keyword evidence="8 17" id="KW-0547">Nucleotide-binding</keyword>
<dbReference type="InterPro" id="IPR059000">
    <property type="entry name" value="ATPase_P-type_domA"/>
</dbReference>
<evidence type="ECO:0000313" key="20">
    <source>
        <dbReference type="Ensembl" id="ENSPLAP00000024892.1"/>
    </source>
</evidence>
<protein>
    <recommendedName>
        <fullName evidence="3">P-type Cu(+) transporter</fullName>
        <ecNumber evidence="3">7.2.2.8</ecNumber>
    </recommendedName>
</protein>
<dbReference type="Ensembl" id="ENSPLAT00000002236.1">
    <property type="protein sequence ID" value="ENSPLAP00000024892.1"/>
    <property type="gene ID" value="ENSPLAG00000011499.1"/>
</dbReference>
<dbReference type="SFLD" id="SFLDG00002">
    <property type="entry name" value="C1.7:_P-type_atpase_like"/>
    <property type="match status" value="1"/>
</dbReference>
<dbReference type="GO" id="GO:0005802">
    <property type="term" value="C:trans-Golgi network"/>
    <property type="evidence" value="ECO:0007669"/>
    <property type="project" value="TreeGrafter"/>
</dbReference>
<dbReference type="Proteomes" id="UP000261500">
    <property type="component" value="Unplaced"/>
</dbReference>